<dbReference type="Gene3D" id="4.10.60.10">
    <property type="entry name" value="Zinc finger, CCHC-type"/>
    <property type="match status" value="1"/>
</dbReference>
<organism evidence="4 5">
    <name type="scientific">Perkinsus olseni</name>
    <name type="common">Perkinsus atlanticus</name>
    <dbReference type="NCBI Taxonomy" id="32597"/>
    <lineage>
        <taxon>Eukaryota</taxon>
        <taxon>Sar</taxon>
        <taxon>Alveolata</taxon>
        <taxon>Perkinsozoa</taxon>
        <taxon>Perkinsea</taxon>
        <taxon>Perkinsida</taxon>
        <taxon>Perkinsidae</taxon>
        <taxon>Perkinsus</taxon>
    </lineage>
</organism>
<reference evidence="4 5" key="1">
    <citation type="submission" date="2020-04" db="EMBL/GenBank/DDBJ databases">
        <title>Perkinsus olseni comparative genomics.</title>
        <authorList>
            <person name="Bogema D.R."/>
        </authorList>
    </citation>
    <scope>NUCLEOTIDE SEQUENCE [LARGE SCALE GENOMIC DNA]</scope>
    <source>
        <strain evidence="4">ATCC PRA-31</strain>
    </source>
</reference>
<accession>A0A7J6KNC8</accession>
<dbReference type="Proteomes" id="UP000572268">
    <property type="component" value="Unassembled WGS sequence"/>
</dbReference>
<feature type="non-terminal residue" evidence="4">
    <location>
        <position position="484"/>
    </location>
</feature>
<dbReference type="CDD" id="cd00303">
    <property type="entry name" value="retropepsin_like"/>
    <property type="match status" value="1"/>
</dbReference>
<dbReference type="InterPro" id="IPR036875">
    <property type="entry name" value="Znf_CCHC_sf"/>
</dbReference>
<feature type="non-terminal residue" evidence="4">
    <location>
        <position position="1"/>
    </location>
</feature>
<dbReference type="PROSITE" id="PS50158">
    <property type="entry name" value="ZF_CCHC"/>
    <property type="match status" value="1"/>
</dbReference>
<feature type="region of interest" description="Disordered" evidence="2">
    <location>
        <begin position="143"/>
        <end position="166"/>
    </location>
</feature>
<evidence type="ECO:0000256" key="1">
    <source>
        <dbReference type="PROSITE-ProRule" id="PRU00047"/>
    </source>
</evidence>
<proteinExistence type="predicted"/>
<protein>
    <recommendedName>
        <fullName evidence="3">CCHC-type domain-containing protein</fullName>
    </recommendedName>
</protein>
<dbReference type="AlphaFoldDB" id="A0A7J6KNC8"/>
<keyword evidence="1" id="KW-0479">Metal-binding</keyword>
<dbReference type="SMART" id="SM00343">
    <property type="entry name" value="ZnF_C2HC"/>
    <property type="match status" value="2"/>
</dbReference>
<gene>
    <name evidence="4" type="ORF">FOL46_002653</name>
</gene>
<dbReference type="InterPro" id="IPR001878">
    <property type="entry name" value="Znf_CCHC"/>
</dbReference>
<dbReference type="GO" id="GO:0008270">
    <property type="term" value="F:zinc ion binding"/>
    <property type="evidence" value="ECO:0007669"/>
    <property type="project" value="UniProtKB-KW"/>
</dbReference>
<evidence type="ECO:0000313" key="4">
    <source>
        <dbReference type="EMBL" id="KAF4648648.1"/>
    </source>
</evidence>
<keyword evidence="1" id="KW-0863">Zinc-finger</keyword>
<dbReference type="GO" id="GO:0003676">
    <property type="term" value="F:nucleic acid binding"/>
    <property type="evidence" value="ECO:0007669"/>
    <property type="project" value="InterPro"/>
</dbReference>
<sequence length="484" mass="51509">AAILHLLEQPLKKDIKLAAGNTDTPHCDTVLQALDDEFLTVAEKCALQNRWVSTQQSPGQSPYDYIKEFEHVLHLREMTYPGEGKVSTIDKIALLQRGFTCPKCKLALAMTNPSGILDYDKFKATFKSFYSNAEQQGLFTTTTPATAQPTLPTTSAATTNPASKSRQSAKTVVMDTDPCYARVHTAISGTLGIPQDGCLRCSVRGHFARDCTAPAESIHRRAERCGTCGDIKASNSRHHCRISPKRVICSRCNRKGHVAGVCRAPTPGTNAEAPQQSAVATTSLPTQESDPLSKFVGKFPTASARSAIITAKAAAAFEDQTNVRGGSQPHVRLKLGGGCERVCHAESLVDSGANVSLMSRGLLAYLLESKVLDPNDVVALNNDIPVGVADGNSLRGTHVAKAAFSSGQCSGHLRFLVCDGADPDILIGTNMFPSLGLALSSRSGADVSNIESINQPPKTPLTANRAAVDSLSVCPLAEVVEDDR</sequence>
<evidence type="ECO:0000313" key="5">
    <source>
        <dbReference type="Proteomes" id="UP000572268"/>
    </source>
</evidence>
<feature type="compositionally biased region" description="Low complexity" evidence="2">
    <location>
        <begin position="143"/>
        <end position="162"/>
    </location>
</feature>
<dbReference type="SUPFAM" id="SSF57756">
    <property type="entry name" value="Retrovirus zinc finger-like domains"/>
    <property type="match status" value="1"/>
</dbReference>
<comment type="caution">
    <text evidence="4">The sequence shown here is derived from an EMBL/GenBank/DDBJ whole genome shotgun (WGS) entry which is preliminary data.</text>
</comment>
<name>A0A7J6KNC8_PEROL</name>
<feature type="domain" description="CCHC-type" evidence="3">
    <location>
        <begin position="198"/>
        <end position="211"/>
    </location>
</feature>
<dbReference type="EMBL" id="JABANN010001868">
    <property type="protein sequence ID" value="KAF4648648.1"/>
    <property type="molecule type" value="Genomic_DNA"/>
</dbReference>
<evidence type="ECO:0000259" key="3">
    <source>
        <dbReference type="PROSITE" id="PS50158"/>
    </source>
</evidence>
<evidence type="ECO:0000256" key="2">
    <source>
        <dbReference type="SAM" id="MobiDB-lite"/>
    </source>
</evidence>
<keyword evidence="1" id="KW-0862">Zinc</keyword>